<accession>A0A099KCA4</accession>
<reference evidence="2 3" key="1">
    <citation type="submission" date="2014-08" db="EMBL/GenBank/DDBJ databases">
        <title>Genomic and Phenotypic Diversity of Colwellia psychrerythraea strains from Disparate Marine Basins.</title>
        <authorList>
            <person name="Techtmann S.M."/>
            <person name="Stelling S.C."/>
            <person name="Utturkar S.M."/>
            <person name="Alshibli N."/>
            <person name="Harris A."/>
            <person name="Brown S.D."/>
            <person name="Hazen T.C."/>
        </authorList>
    </citation>
    <scope>NUCLEOTIDE SEQUENCE [LARGE SCALE GENOMIC DNA]</scope>
    <source>
        <strain evidence="2 3">ND2E</strain>
    </source>
</reference>
<dbReference type="RefSeq" id="WP_052056910.1">
    <property type="nucleotide sequence ID" value="NZ_JQED01000053.1"/>
</dbReference>
<dbReference type="Pfam" id="PF13391">
    <property type="entry name" value="HNH_2"/>
    <property type="match status" value="1"/>
</dbReference>
<dbReference type="PATRIC" id="fig|28229.4.peg.3734"/>
<organism evidence="2 3">
    <name type="scientific">Colwellia psychrerythraea</name>
    <name type="common">Vibrio psychroerythus</name>
    <dbReference type="NCBI Taxonomy" id="28229"/>
    <lineage>
        <taxon>Bacteria</taxon>
        <taxon>Pseudomonadati</taxon>
        <taxon>Pseudomonadota</taxon>
        <taxon>Gammaproteobacteria</taxon>
        <taxon>Alteromonadales</taxon>
        <taxon>Colwelliaceae</taxon>
        <taxon>Colwellia</taxon>
    </lineage>
</organism>
<dbReference type="AlphaFoldDB" id="A0A099KCA4"/>
<name>A0A099KCA4_COLPS</name>
<evidence type="ECO:0000313" key="3">
    <source>
        <dbReference type="Proteomes" id="UP000029843"/>
    </source>
</evidence>
<dbReference type="Proteomes" id="UP000029843">
    <property type="component" value="Unassembled WGS sequence"/>
</dbReference>
<sequence length="306" mass="35307">MHFSKLFANELNEQETRYFILDTKGADPQHGDVDFIKYRWQTNKFGLVRTGDLFLYRRPGKASETNKFYFFGAGKVGSIKLLEPRESKRVEAEITSPYPFTSFIHPGDLEFFNWEFKDRKEGTWEHFFNQYGMNQIKKADFMAILKMSGFESNLYYDNLAATQAVQSIQKQNYYVEDEMGEAPRRSKQGVFSSVVKNNYQNSCGLCGLSTSSLLVGSHIVPWSKDKSSRLDPSNGISLCVLHDKLFDQGLISFDNSLRLKVSSLIKRDAVLKGLVLGIRRKKLKKPKVASPRPEYLEYHRENIFKK</sequence>
<feature type="domain" description="HNH nuclease" evidence="1">
    <location>
        <begin position="203"/>
        <end position="254"/>
    </location>
</feature>
<evidence type="ECO:0000313" key="2">
    <source>
        <dbReference type="EMBL" id="KGJ87632.1"/>
    </source>
</evidence>
<dbReference type="InterPro" id="IPR003615">
    <property type="entry name" value="HNH_nuc"/>
</dbReference>
<protein>
    <recommendedName>
        <fullName evidence="1">HNH nuclease domain-containing protein</fullName>
    </recommendedName>
</protein>
<dbReference type="OrthoDB" id="529575at2"/>
<gene>
    <name evidence="2" type="ORF">ND2E_4370</name>
</gene>
<proteinExistence type="predicted"/>
<dbReference type="EMBL" id="JQED01000053">
    <property type="protein sequence ID" value="KGJ87632.1"/>
    <property type="molecule type" value="Genomic_DNA"/>
</dbReference>
<evidence type="ECO:0000259" key="1">
    <source>
        <dbReference type="Pfam" id="PF13391"/>
    </source>
</evidence>
<comment type="caution">
    <text evidence="2">The sequence shown here is derived from an EMBL/GenBank/DDBJ whole genome shotgun (WGS) entry which is preliminary data.</text>
</comment>